<accession>A0A7Y2KTG9</accession>
<dbReference type="InterPro" id="IPR050953">
    <property type="entry name" value="N4_N6_ade-DNA_methylase"/>
</dbReference>
<proteinExistence type="predicted"/>
<evidence type="ECO:0000313" key="7">
    <source>
        <dbReference type="EMBL" id="NNG58561.1"/>
    </source>
</evidence>
<dbReference type="InterPro" id="IPR046816">
    <property type="entry name" value="MmeI_Mtase"/>
</dbReference>
<dbReference type="PANTHER" id="PTHR33841:SF1">
    <property type="entry name" value="DNA METHYLTRANSFERASE A"/>
    <property type="match status" value="1"/>
</dbReference>
<dbReference type="InterPro" id="IPR002052">
    <property type="entry name" value="DNA_methylase_N6_adenine_CS"/>
</dbReference>
<keyword evidence="3 7" id="KW-0808">Transferase</keyword>
<feature type="domain" description="MmeI-like helicase spacer" evidence="5">
    <location>
        <begin position="183"/>
        <end position="252"/>
    </location>
</feature>
<sequence>MKPHDFLRKWRNIELKERSASQTHFNDLCALLGVSDPITADPKGEWFTFEKGANKTSGGNGWADVWRRGCFGWEYKGRHANLDKAYAQLLQYSVALENPPLLIVSDMNRIVIRTNWTNSVQETHEIALDDLTDGAVRDRLKAAFTDPDKFRPAKSRQELTEDTAREFAGIAQRLRERGYEAQRVAHFVNQLVFCMFAEDVGLLPDHLFTKMLTASRARPERFEGNAAKLFGAMATGGDIDFEPIDWFNGGLFTDASVLPVQADDIGELLNAARRDWSQIDPSILGTLFERGLDPTKRSQLGAHYTDRDKIMMIVHPVIIEPIEAEWAEALARITALVESAPKRTAERLLTPAERGKATRVIAEAAAIHSGFIERLARFRVLDPACGSGNFLYVALKALKDIEHRANLDAEALGLPRGFPRVGPENVLGIELNPYAAELARVSVWIGEIQWMRRNGFDAARNPILRPLDTIECRDALVNPDGSATEWPSADVIIGNPPFLGAKLMKRMLGSAETAVIRANYDGKLPGFTDLVCYWFENGRDQIEKGRAHRAGFVATNSIRKNTNLPVLRRIDQTTQIFEAWSEEKWTVAGATVDVSLVCFGKVDRPPRLNGTVVNKINPDLSSGLDLTQAKVQPENSGGAFLGIQKSGPFDVPGSTARKWLLEPLNPNGISNSCVLKPYWNGDDVTGRPRDVWLIDLPLGLSEQDASLFQAPFEHISKTTDEDGKSVKQLREELGERAHPRWWEPHWPRPEMRARITDVPRYLVTPETAQHRIFVWLQLPTLPDKNLIVIPRADDTTFGILQSRIHEVWSLRKGSDLQDRPRYTHTSVFATFAFPEGLTPDLPATSYADQPHAQAIAVAAARLNELRENWLNPADLVVRMPEVVAGYPDRILAKDDDAARELKKRTLTNLYNARPQWLVNAHKVLDAAVADAYGWGEDWRAGRLPDDEVLDRLFALNQSRAVDAS</sequence>
<dbReference type="Gene3D" id="3.40.50.150">
    <property type="entry name" value="Vaccinia Virus protein VP39"/>
    <property type="match status" value="1"/>
</dbReference>
<dbReference type="GO" id="GO:0032259">
    <property type="term" value="P:methylation"/>
    <property type="evidence" value="ECO:0007669"/>
    <property type="project" value="UniProtKB-KW"/>
</dbReference>
<protein>
    <recommendedName>
        <fullName evidence="1">site-specific DNA-methyltransferase (adenine-specific)</fullName>
        <ecNumber evidence="1">2.1.1.72</ecNumber>
    </recommendedName>
</protein>
<evidence type="ECO:0000259" key="6">
    <source>
        <dbReference type="Pfam" id="PF20473"/>
    </source>
</evidence>
<dbReference type="Pfam" id="PF20473">
    <property type="entry name" value="MmeI_Mtase"/>
    <property type="match status" value="1"/>
</dbReference>
<dbReference type="PRINTS" id="PR00507">
    <property type="entry name" value="N12N6MTFRASE"/>
</dbReference>
<dbReference type="Proteomes" id="UP000550136">
    <property type="component" value="Unassembled WGS sequence"/>
</dbReference>
<comment type="caution">
    <text evidence="7">The sequence shown here is derived from an EMBL/GenBank/DDBJ whole genome shotgun (WGS) entry which is preliminary data.</text>
</comment>
<name>A0A7Y2KTG9_SPHPI</name>
<dbReference type="GO" id="GO:0009007">
    <property type="term" value="F:site-specific DNA-methyltransferase (adenine-specific) activity"/>
    <property type="evidence" value="ECO:0007669"/>
    <property type="project" value="UniProtKB-EC"/>
</dbReference>
<keyword evidence="2 7" id="KW-0489">Methyltransferase</keyword>
<dbReference type="PROSITE" id="PS00092">
    <property type="entry name" value="N6_MTASE"/>
    <property type="match status" value="1"/>
</dbReference>
<dbReference type="GO" id="GO:0003676">
    <property type="term" value="F:nucleic acid binding"/>
    <property type="evidence" value="ECO:0007669"/>
    <property type="project" value="InterPro"/>
</dbReference>
<evidence type="ECO:0000313" key="8">
    <source>
        <dbReference type="Proteomes" id="UP000550136"/>
    </source>
</evidence>
<organism evidence="7 8">
    <name type="scientific">Sphingomonas paucimobilis</name>
    <name type="common">Pseudomonas paucimobilis</name>
    <dbReference type="NCBI Taxonomy" id="13689"/>
    <lineage>
        <taxon>Bacteria</taxon>
        <taxon>Pseudomonadati</taxon>
        <taxon>Pseudomonadota</taxon>
        <taxon>Alphaproteobacteria</taxon>
        <taxon>Sphingomonadales</taxon>
        <taxon>Sphingomonadaceae</taxon>
        <taxon>Sphingomonas</taxon>
    </lineage>
</organism>
<dbReference type="InterPro" id="IPR029063">
    <property type="entry name" value="SAM-dependent_MTases_sf"/>
</dbReference>
<evidence type="ECO:0000256" key="2">
    <source>
        <dbReference type="ARBA" id="ARBA00022603"/>
    </source>
</evidence>
<dbReference type="EMBL" id="JABEOU010000038">
    <property type="protein sequence ID" value="NNG58561.1"/>
    <property type="molecule type" value="Genomic_DNA"/>
</dbReference>
<comment type="catalytic activity">
    <reaction evidence="4">
        <text>a 2'-deoxyadenosine in DNA + S-adenosyl-L-methionine = an N(6)-methyl-2'-deoxyadenosine in DNA + S-adenosyl-L-homocysteine + H(+)</text>
        <dbReference type="Rhea" id="RHEA:15197"/>
        <dbReference type="Rhea" id="RHEA-COMP:12418"/>
        <dbReference type="Rhea" id="RHEA-COMP:12419"/>
        <dbReference type="ChEBI" id="CHEBI:15378"/>
        <dbReference type="ChEBI" id="CHEBI:57856"/>
        <dbReference type="ChEBI" id="CHEBI:59789"/>
        <dbReference type="ChEBI" id="CHEBI:90615"/>
        <dbReference type="ChEBI" id="CHEBI:90616"/>
        <dbReference type="EC" id="2.1.1.72"/>
    </reaction>
</comment>
<dbReference type="PANTHER" id="PTHR33841">
    <property type="entry name" value="DNA METHYLTRANSFERASE YEEA-RELATED"/>
    <property type="match status" value="1"/>
</dbReference>
<feature type="domain" description="MmeI-like DNA-methyltransferase" evidence="6">
    <location>
        <begin position="371"/>
        <end position="599"/>
    </location>
</feature>
<dbReference type="RefSeq" id="WP_170170869.1">
    <property type="nucleotide sequence ID" value="NZ_JABEOU010000038.1"/>
</dbReference>
<evidence type="ECO:0000256" key="1">
    <source>
        <dbReference type="ARBA" id="ARBA00011900"/>
    </source>
</evidence>
<gene>
    <name evidence="7" type="ORF">HKX06_14415</name>
</gene>
<dbReference type="AlphaFoldDB" id="A0A7Y2KTG9"/>
<evidence type="ECO:0000259" key="5">
    <source>
        <dbReference type="Pfam" id="PF20465"/>
    </source>
</evidence>
<dbReference type="Pfam" id="PF20465">
    <property type="entry name" value="MmeI_hel"/>
    <property type="match status" value="1"/>
</dbReference>
<dbReference type="EC" id="2.1.1.72" evidence="1"/>
<dbReference type="SUPFAM" id="SSF53335">
    <property type="entry name" value="S-adenosyl-L-methionine-dependent methyltransferases"/>
    <property type="match status" value="1"/>
</dbReference>
<evidence type="ECO:0000256" key="4">
    <source>
        <dbReference type="ARBA" id="ARBA00047942"/>
    </source>
</evidence>
<evidence type="ECO:0000256" key="3">
    <source>
        <dbReference type="ARBA" id="ARBA00022679"/>
    </source>
</evidence>
<reference evidence="7 8" key="1">
    <citation type="submission" date="2020-05" db="EMBL/GenBank/DDBJ databases">
        <title>Draft Genome Sequences of Sphingomonas sp. Isolated from the International Space Station.</title>
        <authorList>
            <person name="Bijlani S."/>
            <person name="Singh N.K."/>
            <person name="Mason C.E."/>
            <person name="Wang C.C."/>
            <person name="Venkateswaran K."/>
        </authorList>
    </citation>
    <scope>NUCLEOTIDE SEQUENCE [LARGE SCALE GENOMIC DNA]</scope>
    <source>
        <strain evidence="7 8">FKI-L5-BR-P1</strain>
    </source>
</reference>
<dbReference type="InterPro" id="IPR046819">
    <property type="entry name" value="MmeI_hel"/>
</dbReference>